<gene>
    <name evidence="1" type="ORF">OE88DRAFT_1662629</name>
</gene>
<dbReference type="PROSITE" id="PS51257">
    <property type="entry name" value="PROKAR_LIPOPROTEIN"/>
    <property type="match status" value="1"/>
</dbReference>
<name>A0A5C3MV58_9AGAM</name>
<evidence type="ECO:0000313" key="2">
    <source>
        <dbReference type="Proteomes" id="UP000305948"/>
    </source>
</evidence>
<dbReference type="EMBL" id="ML213516">
    <property type="protein sequence ID" value="TFK49204.1"/>
    <property type="molecule type" value="Genomic_DNA"/>
</dbReference>
<sequence>MRRAALPAGIIAGGCSSLTGWAIYCTLLRPSNIQQLVPSLHATRACIASGASRPQSTSDADYQYFDRRLRSAYILVVSPLRIG</sequence>
<reference evidence="1 2" key="1">
    <citation type="journal article" date="2019" name="Nat. Ecol. Evol.">
        <title>Megaphylogeny resolves global patterns of mushroom evolution.</title>
        <authorList>
            <person name="Varga T."/>
            <person name="Krizsan K."/>
            <person name="Foldi C."/>
            <person name="Dima B."/>
            <person name="Sanchez-Garcia M."/>
            <person name="Sanchez-Ramirez S."/>
            <person name="Szollosi G.J."/>
            <person name="Szarkandi J.G."/>
            <person name="Papp V."/>
            <person name="Albert L."/>
            <person name="Andreopoulos W."/>
            <person name="Angelini C."/>
            <person name="Antonin V."/>
            <person name="Barry K.W."/>
            <person name="Bougher N.L."/>
            <person name="Buchanan P."/>
            <person name="Buyck B."/>
            <person name="Bense V."/>
            <person name="Catcheside P."/>
            <person name="Chovatia M."/>
            <person name="Cooper J."/>
            <person name="Damon W."/>
            <person name="Desjardin D."/>
            <person name="Finy P."/>
            <person name="Geml J."/>
            <person name="Haridas S."/>
            <person name="Hughes K."/>
            <person name="Justo A."/>
            <person name="Karasinski D."/>
            <person name="Kautmanova I."/>
            <person name="Kiss B."/>
            <person name="Kocsube S."/>
            <person name="Kotiranta H."/>
            <person name="LaButti K.M."/>
            <person name="Lechner B.E."/>
            <person name="Liimatainen K."/>
            <person name="Lipzen A."/>
            <person name="Lukacs Z."/>
            <person name="Mihaltcheva S."/>
            <person name="Morgado L.N."/>
            <person name="Niskanen T."/>
            <person name="Noordeloos M.E."/>
            <person name="Ohm R.A."/>
            <person name="Ortiz-Santana B."/>
            <person name="Ovrebo C."/>
            <person name="Racz N."/>
            <person name="Riley R."/>
            <person name="Savchenko A."/>
            <person name="Shiryaev A."/>
            <person name="Soop K."/>
            <person name="Spirin V."/>
            <person name="Szebenyi C."/>
            <person name="Tomsovsky M."/>
            <person name="Tulloss R.E."/>
            <person name="Uehling J."/>
            <person name="Grigoriev I.V."/>
            <person name="Vagvolgyi C."/>
            <person name="Papp T."/>
            <person name="Martin F.M."/>
            <person name="Miettinen O."/>
            <person name="Hibbett D.S."/>
            <person name="Nagy L.G."/>
        </authorList>
    </citation>
    <scope>NUCLEOTIDE SEQUENCE [LARGE SCALE GENOMIC DNA]</scope>
    <source>
        <strain evidence="1 2">OMC1185</strain>
    </source>
</reference>
<protein>
    <submittedName>
        <fullName evidence="1">Uncharacterized protein</fullName>
    </submittedName>
</protein>
<evidence type="ECO:0000313" key="1">
    <source>
        <dbReference type="EMBL" id="TFK49204.1"/>
    </source>
</evidence>
<keyword evidence="2" id="KW-1185">Reference proteome</keyword>
<dbReference type="Proteomes" id="UP000305948">
    <property type="component" value="Unassembled WGS sequence"/>
</dbReference>
<organism evidence="1 2">
    <name type="scientific">Heliocybe sulcata</name>
    <dbReference type="NCBI Taxonomy" id="5364"/>
    <lineage>
        <taxon>Eukaryota</taxon>
        <taxon>Fungi</taxon>
        <taxon>Dikarya</taxon>
        <taxon>Basidiomycota</taxon>
        <taxon>Agaricomycotina</taxon>
        <taxon>Agaricomycetes</taxon>
        <taxon>Gloeophyllales</taxon>
        <taxon>Gloeophyllaceae</taxon>
        <taxon>Heliocybe</taxon>
    </lineage>
</organism>
<accession>A0A5C3MV58</accession>
<dbReference type="AlphaFoldDB" id="A0A5C3MV58"/>
<proteinExistence type="predicted"/>